<evidence type="ECO:0000313" key="2">
    <source>
        <dbReference type="Proteomes" id="UP000030403"/>
    </source>
</evidence>
<reference evidence="1 2" key="1">
    <citation type="submission" date="2013-08" db="EMBL/GenBank/DDBJ databases">
        <authorList>
            <person name="Huang J."/>
            <person name="Wang G."/>
        </authorList>
    </citation>
    <scope>NUCLEOTIDE SEQUENCE [LARGE SCALE GENOMIC DNA]</scope>
    <source>
        <strain evidence="1 2">BH030004</strain>
    </source>
</reference>
<sequence length="174" mass="20583">MYDQAYIDYLAHFHGTRDYFECHELLEERWKEETPLDKQSLWVGLIQLSVSLYHYRRGNTSGALRTLAKANDIIQSKQDHLDSYGLDQKRTLSLLETLENKINKGEDYQSIELPIIHDQLLSLVKKRCEELGSSYGVPSDIENEHLIHRHSMRDRTEVIEEREAELRKRKEKKN</sequence>
<gene>
    <name evidence="1" type="ORF">N783_02215</name>
</gene>
<dbReference type="STRING" id="1385511.GCA_000425225_03218"/>
<dbReference type="eggNOG" id="COG1547">
    <property type="taxonomic scope" value="Bacteria"/>
</dbReference>
<dbReference type="InterPro" id="IPR023203">
    <property type="entry name" value="TTHA0068_sf"/>
</dbReference>
<name>A0A0A5HHY7_9BACI</name>
<dbReference type="InterPro" id="IPR005500">
    <property type="entry name" value="DUF309"/>
</dbReference>
<dbReference type="OrthoDB" id="165483at2"/>
<dbReference type="Pfam" id="PF03745">
    <property type="entry name" value="DUF309"/>
    <property type="match status" value="1"/>
</dbReference>
<keyword evidence="2" id="KW-1185">Reference proteome</keyword>
<dbReference type="PANTHER" id="PTHR34796">
    <property type="entry name" value="EXPRESSED PROTEIN"/>
    <property type="match status" value="1"/>
</dbReference>
<protein>
    <recommendedName>
        <fullName evidence="3">DUF309 domain-containing protein</fullName>
    </recommendedName>
</protein>
<organism evidence="1 2">
    <name type="scientific">Pontibacillus marinus BH030004 = DSM 16465</name>
    <dbReference type="NCBI Taxonomy" id="1385511"/>
    <lineage>
        <taxon>Bacteria</taxon>
        <taxon>Bacillati</taxon>
        <taxon>Bacillota</taxon>
        <taxon>Bacilli</taxon>
        <taxon>Bacillales</taxon>
        <taxon>Bacillaceae</taxon>
        <taxon>Pontibacillus</taxon>
    </lineage>
</organism>
<proteinExistence type="predicted"/>
<dbReference type="AlphaFoldDB" id="A0A0A5HHY7"/>
<comment type="caution">
    <text evidence="1">The sequence shown here is derived from an EMBL/GenBank/DDBJ whole genome shotgun (WGS) entry which is preliminary data.</text>
</comment>
<dbReference type="PANTHER" id="PTHR34796:SF1">
    <property type="entry name" value="EXPRESSED PROTEIN"/>
    <property type="match status" value="1"/>
</dbReference>
<dbReference type="Proteomes" id="UP000030403">
    <property type="component" value="Unassembled WGS sequence"/>
</dbReference>
<dbReference type="RefSeq" id="WP_027446834.1">
    <property type="nucleotide sequence ID" value="NZ_AULJ01000041.1"/>
</dbReference>
<evidence type="ECO:0000313" key="1">
    <source>
        <dbReference type="EMBL" id="KGX83272.1"/>
    </source>
</evidence>
<evidence type="ECO:0008006" key="3">
    <source>
        <dbReference type="Google" id="ProtNLM"/>
    </source>
</evidence>
<dbReference type="Gene3D" id="1.10.3450.10">
    <property type="entry name" value="TTHA0068-like"/>
    <property type="match status" value="1"/>
</dbReference>
<dbReference type="SUPFAM" id="SSF140663">
    <property type="entry name" value="TTHA0068-like"/>
    <property type="match status" value="1"/>
</dbReference>
<dbReference type="EMBL" id="AVPF01000126">
    <property type="protein sequence ID" value="KGX83272.1"/>
    <property type="molecule type" value="Genomic_DNA"/>
</dbReference>
<accession>A0A0A5HHY7</accession>